<evidence type="ECO:0000256" key="4">
    <source>
        <dbReference type="ARBA" id="ARBA00022692"/>
    </source>
</evidence>
<sequence length="413" mass="42241">MSLIHGFIALAVLLGVALALSEDRRAIAPRVVAAGVALQVGLAVLLLKVPAAAEAMAWLAQGVGALDRATEAGTSFVFGYVGGAPAPFDLNGKGSPLVLAFRVFPMILVVCALASLLFHWGVLPRVVAGMAFVLRRAIGVGGALGTGAAVNVFVGMVEAPILVRPYLVHMHRGELFCLMSVGMAGIAGTVMAIYGAILLPVLPGSFAHILTAALISAPAAIAVAALMVPFPTQADADKPLVVADPPRNALEALSRGTSDGIVILANVVASMVVLLSLVALVNAALGALPDAFGAPLSLQRALSWAFWPFAWLIGIEPADVATAAKLLGEKTVLNEFVAFLDLARETSLSPRSRLILTYALCGFANFGSLGIMVGGLSVMAPERKHDIIALSGRALIAGTLASLMGGALIGALT</sequence>
<dbReference type="Pfam" id="PF07670">
    <property type="entry name" value="Gate"/>
    <property type="match status" value="1"/>
</dbReference>
<feature type="domain" description="Concentrative nucleoside transporter N-terminal" evidence="8">
    <location>
        <begin position="9"/>
        <end position="80"/>
    </location>
</feature>
<dbReference type="InterPro" id="IPR011657">
    <property type="entry name" value="CNT_C_dom"/>
</dbReference>
<dbReference type="Proteomes" id="UP000198418">
    <property type="component" value="Unassembled WGS sequence"/>
</dbReference>
<dbReference type="GO" id="GO:0005886">
    <property type="term" value="C:plasma membrane"/>
    <property type="evidence" value="ECO:0007669"/>
    <property type="project" value="UniProtKB-SubCell"/>
</dbReference>
<keyword evidence="12" id="KW-1185">Reference proteome</keyword>
<keyword evidence="5 7" id="KW-1133">Transmembrane helix</keyword>
<evidence type="ECO:0000256" key="2">
    <source>
        <dbReference type="ARBA" id="ARBA00009033"/>
    </source>
</evidence>
<feature type="transmembrane region" description="Helical" evidence="7">
    <location>
        <begin position="175"/>
        <end position="199"/>
    </location>
</feature>
<comment type="similarity">
    <text evidence="2">Belongs to the concentrative nucleoside transporter (CNT) (TC 2.A.41) family.</text>
</comment>
<feature type="transmembrane region" description="Helical" evidence="7">
    <location>
        <begin position="261"/>
        <end position="288"/>
    </location>
</feature>
<dbReference type="RefSeq" id="WP_088518867.1">
    <property type="nucleotide sequence ID" value="NZ_FYDG01000001.1"/>
</dbReference>
<gene>
    <name evidence="11" type="ORF">SAMN06265338_101388</name>
</gene>
<organism evidence="11 12">
    <name type="scientific">Rhodoblastus acidophilus</name>
    <name type="common">Rhodopseudomonas acidophila</name>
    <dbReference type="NCBI Taxonomy" id="1074"/>
    <lineage>
        <taxon>Bacteria</taxon>
        <taxon>Pseudomonadati</taxon>
        <taxon>Pseudomonadota</taxon>
        <taxon>Alphaproteobacteria</taxon>
        <taxon>Hyphomicrobiales</taxon>
        <taxon>Rhodoblastaceae</taxon>
        <taxon>Rhodoblastus</taxon>
    </lineage>
</organism>
<feature type="transmembrane region" description="Helical" evidence="7">
    <location>
        <begin position="29"/>
        <end position="47"/>
    </location>
</feature>
<evidence type="ECO:0000256" key="3">
    <source>
        <dbReference type="ARBA" id="ARBA00022475"/>
    </source>
</evidence>
<name>A0A212Q4M8_RHOAC</name>
<dbReference type="PANTHER" id="PTHR10590:SF4">
    <property type="entry name" value="SOLUTE CARRIER FAMILY 28 MEMBER 3"/>
    <property type="match status" value="1"/>
</dbReference>
<evidence type="ECO:0000256" key="7">
    <source>
        <dbReference type="SAM" id="Phobius"/>
    </source>
</evidence>
<feature type="transmembrane region" description="Helical" evidence="7">
    <location>
        <begin position="355"/>
        <end position="378"/>
    </location>
</feature>
<dbReference type="PANTHER" id="PTHR10590">
    <property type="entry name" value="SODIUM/NUCLEOSIDE COTRANSPORTER"/>
    <property type="match status" value="1"/>
</dbReference>
<evidence type="ECO:0000313" key="12">
    <source>
        <dbReference type="Proteomes" id="UP000198418"/>
    </source>
</evidence>
<dbReference type="EMBL" id="FYDG01000001">
    <property type="protein sequence ID" value="SNB54308.1"/>
    <property type="molecule type" value="Genomic_DNA"/>
</dbReference>
<evidence type="ECO:0000259" key="10">
    <source>
        <dbReference type="Pfam" id="PF07670"/>
    </source>
</evidence>
<dbReference type="GO" id="GO:0015293">
    <property type="term" value="F:symporter activity"/>
    <property type="evidence" value="ECO:0007669"/>
    <property type="project" value="TreeGrafter"/>
</dbReference>
<evidence type="ECO:0000259" key="8">
    <source>
        <dbReference type="Pfam" id="PF01773"/>
    </source>
</evidence>
<dbReference type="GO" id="GO:0005337">
    <property type="term" value="F:nucleoside transmembrane transporter activity"/>
    <property type="evidence" value="ECO:0007669"/>
    <property type="project" value="InterPro"/>
</dbReference>
<evidence type="ECO:0000313" key="11">
    <source>
        <dbReference type="EMBL" id="SNB54308.1"/>
    </source>
</evidence>
<dbReference type="AlphaFoldDB" id="A0A212Q4M8"/>
<protein>
    <submittedName>
        <fullName evidence="11">Concentrative nucleoside transporter, CNT family</fullName>
    </submittedName>
</protein>
<keyword evidence="4 7" id="KW-0812">Transmembrane</keyword>
<evidence type="ECO:0000259" key="9">
    <source>
        <dbReference type="Pfam" id="PF07662"/>
    </source>
</evidence>
<feature type="transmembrane region" description="Helical" evidence="7">
    <location>
        <begin position="390"/>
        <end position="412"/>
    </location>
</feature>
<feature type="transmembrane region" description="Helical" evidence="7">
    <location>
        <begin position="140"/>
        <end position="163"/>
    </location>
</feature>
<evidence type="ECO:0000256" key="6">
    <source>
        <dbReference type="ARBA" id="ARBA00023136"/>
    </source>
</evidence>
<feature type="transmembrane region" description="Helical" evidence="7">
    <location>
        <begin position="99"/>
        <end position="120"/>
    </location>
</feature>
<keyword evidence="3" id="KW-1003">Cell membrane</keyword>
<dbReference type="InterPro" id="IPR011642">
    <property type="entry name" value="Gate_dom"/>
</dbReference>
<feature type="domain" description="Nucleoside transporter/FeoB GTPase Gate" evidence="10">
    <location>
        <begin position="100"/>
        <end position="198"/>
    </location>
</feature>
<accession>A0A212Q4M8</accession>
<dbReference type="InterPro" id="IPR008276">
    <property type="entry name" value="C_nuclsd_transpt"/>
</dbReference>
<evidence type="ECO:0000256" key="5">
    <source>
        <dbReference type="ARBA" id="ARBA00022989"/>
    </source>
</evidence>
<dbReference type="InterPro" id="IPR002668">
    <property type="entry name" value="CNT_N_dom"/>
</dbReference>
<feature type="transmembrane region" description="Helical" evidence="7">
    <location>
        <begin position="205"/>
        <end position="228"/>
    </location>
</feature>
<reference evidence="12" key="1">
    <citation type="submission" date="2017-06" db="EMBL/GenBank/DDBJ databases">
        <authorList>
            <person name="Varghese N."/>
            <person name="Submissions S."/>
        </authorList>
    </citation>
    <scope>NUCLEOTIDE SEQUENCE [LARGE SCALE GENOMIC DNA]</scope>
    <source>
        <strain evidence="12">DSM 137</strain>
    </source>
</reference>
<keyword evidence="6 7" id="KW-0472">Membrane</keyword>
<proteinExistence type="inferred from homology"/>
<dbReference type="Pfam" id="PF07662">
    <property type="entry name" value="Nucleos_tra2_C"/>
    <property type="match status" value="1"/>
</dbReference>
<dbReference type="Pfam" id="PF01773">
    <property type="entry name" value="Nucleos_tra2_N"/>
    <property type="match status" value="1"/>
</dbReference>
<feature type="domain" description="Concentrative nucleoside transporter C-terminal" evidence="9">
    <location>
        <begin position="208"/>
        <end position="410"/>
    </location>
</feature>
<evidence type="ECO:0000256" key="1">
    <source>
        <dbReference type="ARBA" id="ARBA00004651"/>
    </source>
</evidence>
<comment type="subcellular location">
    <subcellularLocation>
        <location evidence="1">Cell membrane</location>
        <topology evidence="1">Multi-pass membrane protein</topology>
    </subcellularLocation>
</comment>
<dbReference type="OrthoDB" id="9766455at2"/>